<dbReference type="OrthoDB" id="4186058at2759"/>
<organism evidence="2 3">
    <name type="scientific">Setomelanomma holmii</name>
    <dbReference type="NCBI Taxonomy" id="210430"/>
    <lineage>
        <taxon>Eukaryota</taxon>
        <taxon>Fungi</taxon>
        <taxon>Dikarya</taxon>
        <taxon>Ascomycota</taxon>
        <taxon>Pezizomycotina</taxon>
        <taxon>Dothideomycetes</taxon>
        <taxon>Pleosporomycetidae</taxon>
        <taxon>Pleosporales</taxon>
        <taxon>Pleosporineae</taxon>
        <taxon>Phaeosphaeriaceae</taxon>
        <taxon>Setomelanomma</taxon>
    </lineage>
</organism>
<proteinExistence type="predicted"/>
<feature type="compositionally biased region" description="Acidic residues" evidence="1">
    <location>
        <begin position="99"/>
        <end position="111"/>
    </location>
</feature>
<name>A0A9P4H6U1_9PLEO</name>
<feature type="compositionally biased region" description="Acidic residues" evidence="1">
    <location>
        <begin position="297"/>
        <end position="320"/>
    </location>
</feature>
<sequence>MATHDLPPAAFFNRHPNSPPMTPGGARSQIRSAPQTRHTSPMSKRMGMSHFIQTPPSLEFIEPIGQGPRFKFTRPQSLNLSSRPSSVSGRAYATTPQQSEEEDASEDESEEEQVRPMRRAERAYFVLEELESDPGYDCDIEVVQPYHCEDAKSDKSASRIGDNEVYERLRELHLEKDSSDDEEQERRYREKKKRWSAGVFKRSHSKSVEGDSSYSDNDPLDDVNPKARRLRRRVRGPCDRRGSLIFQDPGYANTNNILEVDEPIEGMVMHTRGPPSIPSDDAFTLDELPFWKSSDLMDVEIDSDENSTEDSDEDADEDSD</sequence>
<protein>
    <submittedName>
        <fullName evidence="2">Uncharacterized protein</fullName>
    </submittedName>
</protein>
<feature type="compositionally biased region" description="Low complexity" evidence="1">
    <location>
        <begin position="74"/>
        <end position="88"/>
    </location>
</feature>
<dbReference type="EMBL" id="ML978209">
    <property type="protein sequence ID" value="KAF2028735.1"/>
    <property type="molecule type" value="Genomic_DNA"/>
</dbReference>
<feature type="compositionally biased region" description="Basic residues" evidence="1">
    <location>
        <begin position="189"/>
        <end position="205"/>
    </location>
</feature>
<accession>A0A9P4H6U1</accession>
<evidence type="ECO:0000313" key="3">
    <source>
        <dbReference type="Proteomes" id="UP000799777"/>
    </source>
</evidence>
<evidence type="ECO:0000256" key="1">
    <source>
        <dbReference type="SAM" id="MobiDB-lite"/>
    </source>
</evidence>
<dbReference type="AlphaFoldDB" id="A0A9P4H6U1"/>
<dbReference type="Proteomes" id="UP000799777">
    <property type="component" value="Unassembled WGS sequence"/>
</dbReference>
<gene>
    <name evidence="2" type="ORF">EK21DRAFT_90404</name>
</gene>
<reference evidence="2" key="1">
    <citation type="journal article" date="2020" name="Stud. Mycol.">
        <title>101 Dothideomycetes genomes: a test case for predicting lifestyles and emergence of pathogens.</title>
        <authorList>
            <person name="Haridas S."/>
            <person name="Albert R."/>
            <person name="Binder M."/>
            <person name="Bloem J."/>
            <person name="Labutti K."/>
            <person name="Salamov A."/>
            <person name="Andreopoulos B."/>
            <person name="Baker S."/>
            <person name="Barry K."/>
            <person name="Bills G."/>
            <person name="Bluhm B."/>
            <person name="Cannon C."/>
            <person name="Castanera R."/>
            <person name="Culley D."/>
            <person name="Daum C."/>
            <person name="Ezra D."/>
            <person name="Gonzalez J."/>
            <person name="Henrissat B."/>
            <person name="Kuo A."/>
            <person name="Liang C."/>
            <person name="Lipzen A."/>
            <person name="Lutzoni F."/>
            <person name="Magnuson J."/>
            <person name="Mondo S."/>
            <person name="Nolan M."/>
            <person name="Ohm R."/>
            <person name="Pangilinan J."/>
            <person name="Park H.-J."/>
            <person name="Ramirez L."/>
            <person name="Alfaro M."/>
            <person name="Sun H."/>
            <person name="Tritt A."/>
            <person name="Yoshinaga Y."/>
            <person name="Zwiers L.-H."/>
            <person name="Turgeon B."/>
            <person name="Goodwin S."/>
            <person name="Spatafora J."/>
            <person name="Crous P."/>
            <person name="Grigoriev I."/>
        </authorList>
    </citation>
    <scope>NUCLEOTIDE SEQUENCE</scope>
    <source>
        <strain evidence="2">CBS 110217</strain>
    </source>
</reference>
<evidence type="ECO:0000313" key="2">
    <source>
        <dbReference type="EMBL" id="KAF2028735.1"/>
    </source>
</evidence>
<feature type="region of interest" description="Disordered" evidence="1">
    <location>
        <begin position="1"/>
        <end position="118"/>
    </location>
</feature>
<comment type="caution">
    <text evidence="2">The sequence shown here is derived from an EMBL/GenBank/DDBJ whole genome shotgun (WGS) entry which is preliminary data.</text>
</comment>
<feature type="region of interest" description="Disordered" evidence="1">
    <location>
        <begin position="171"/>
        <end position="234"/>
    </location>
</feature>
<feature type="region of interest" description="Disordered" evidence="1">
    <location>
        <begin position="296"/>
        <end position="320"/>
    </location>
</feature>
<keyword evidence="3" id="KW-1185">Reference proteome</keyword>
<feature type="compositionally biased region" description="Polar residues" evidence="1">
    <location>
        <begin position="29"/>
        <end position="42"/>
    </location>
</feature>